<evidence type="ECO:0000256" key="4">
    <source>
        <dbReference type="ARBA" id="ARBA00022448"/>
    </source>
</evidence>
<keyword evidence="7 13" id="KW-0812">Transmembrane</keyword>
<evidence type="ECO:0000256" key="12">
    <source>
        <dbReference type="ARBA" id="ARBA00023285"/>
    </source>
</evidence>
<dbReference type="OrthoDB" id="8617493at2"/>
<keyword evidence="10" id="KW-0921">Nickel transport</keyword>
<dbReference type="RefSeq" id="WP_076407854.1">
    <property type="nucleotide sequence ID" value="NZ_MJMN01000001.1"/>
</dbReference>
<comment type="function">
    <text evidence="1">Efflux system for nickel and cobalt.</text>
</comment>
<keyword evidence="15" id="KW-0732">Signal</keyword>
<proteinExistence type="inferred from homology"/>
<feature type="transmembrane region" description="Helical" evidence="13">
    <location>
        <begin position="350"/>
        <end position="373"/>
    </location>
</feature>
<evidence type="ECO:0000256" key="3">
    <source>
        <dbReference type="ARBA" id="ARBA00022426"/>
    </source>
</evidence>
<evidence type="ECO:0000256" key="8">
    <source>
        <dbReference type="ARBA" id="ARBA00022989"/>
    </source>
</evidence>
<dbReference type="GO" id="GO:0015099">
    <property type="term" value="F:nickel cation transmembrane transporter activity"/>
    <property type="evidence" value="ECO:0007669"/>
    <property type="project" value="UniProtKB-UniRule"/>
</dbReference>
<dbReference type="GO" id="GO:0046583">
    <property type="term" value="F:monoatomic cation efflux transmembrane transporter activity"/>
    <property type="evidence" value="ECO:0007669"/>
    <property type="project" value="TreeGrafter"/>
</dbReference>
<keyword evidence="11 13" id="KW-0472">Membrane</keyword>
<keyword evidence="12" id="KW-0170">Cobalt</keyword>
<evidence type="ECO:0000256" key="10">
    <source>
        <dbReference type="ARBA" id="ARBA00023112"/>
    </source>
</evidence>
<evidence type="ECO:0000256" key="13">
    <source>
        <dbReference type="RuleBase" id="RU362101"/>
    </source>
</evidence>
<feature type="transmembrane region" description="Helical" evidence="13">
    <location>
        <begin position="125"/>
        <end position="150"/>
    </location>
</feature>
<evidence type="ECO:0000256" key="7">
    <source>
        <dbReference type="ARBA" id="ARBA00022692"/>
    </source>
</evidence>
<evidence type="ECO:0000256" key="9">
    <source>
        <dbReference type="ARBA" id="ARBA00023065"/>
    </source>
</evidence>
<dbReference type="GO" id="GO:0032025">
    <property type="term" value="P:response to cobalt ion"/>
    <property type="evidence" value="ECO:0007669"/>
    <property type="project" value="TreeGrafter"/>
</dbReference>
<evidence type="ECO:0000256" key="11">
    <source>
        <dbReference type="ARBA" id="ARBA00023136"/>
    </source>
</evidence>
<keyword evidence="9" id="KW-0406">Ion transport</keyword>
<dbReference type="Pfam" id="PF03824">
    <property type="entry name" value="NicO"/>
    <property type="match status" value="1"/>
</dbReference>
<dbReference type="PANTHER" id="PTHR40659:SF1">
    <property type="entry name" value="NICKEL_COBALT EFFLUX SYSTEM RCNA"/>
    <property type="match status" value="1"/>
</dbReference>
<keyword evidence="5" id="KW-1003">Cell membrane</keyword>
<dbReference type="GO" id="GO:0010045">
    <property type="term" value="P:response to nickel cation"/>
    <property type="evidence" value="ECO:0007669"/>
    <property type="project" value="TreeGrafter"/>
</dbReference>
<reference evidence="16 17" key="1">
    <citation type="submission" date="2016-09" db="EMBL/GenBank/DDBJ databases">
        <title>Phylogenomics of Achromobacter.</title>
        <authorList>
            <person name="Jeukens J."/>
            <person name="Freschi L."/>
            <person name="Vincent A.T."/>
            <person name="Emond-Rheault J.-G."/>
            <person name="Kukavica-Ibrulj I."/>
            <person name="Charette S.J."/>
            <person name="Levesque R.C."/>
        </authorList>
    </citation>
    <scope>NUCLEOTIDE SEQUENCE [LARGE SCALE GENOMIC DNA]</scope>
    <source>
        <strain evidence="16 17">AUS488</strain>
    </source>
</reference>
<keyword evidence="3" id="KW-0171">Cobalt transport</keyword>
<evidence type="ECO:0000313" key="17">
    <source>
        <dbReference type="Proteomes" id="UP000187251"/>
    </source>
</evidence>
<feature type="transmembrane region" description="Helical" evidence="13">
    <location>
        <begin position="84"/>
        <end position="104"/>
    </location>
</feature>
<comment type="subcellular location">
    <subcellularLocation>
        <location evidence="2 13">Cell membrane</location>
        <topology evidence="2 13">Multi-pass membrane protein</topology>
    </subcellularLocation>
</comment>
<keyword evidence="8 13" id="KW-1133">Transmembrane helix</keyword>
<dbReference type="InterPro" id="IPR051224">
    <property type="entry name" value="NiCoT_RcnA"/>
</dbReference>
<dbReference type="Proteomes" id="UP000187251">
    <property type="component" value="Unassembled WGS sequence"/>
</dbReference>
<evidence type="ECO:0000256" key="15">
    <source>
        <dbReference type="SAM" id="SignalP"/>
    </source>
</evidence>
<dbReference type="PANTHER" id="PTHR40659">
    <property type="entry name" value="NICKEL/COBALT EFFLUX SYSTEM RCNA"/>
    <property type="match status" value="1"/>
</dbReference>
<evidence type="ECO:0000256" key="14">
    <source>
        <dbReference type="SAM" id="MobiDB-lite"/>
    </source>
</evidence>
<dbReference type="GO" id="GO:0005886">
    <property type="term" value="C:plasma membrane"/>
    <property type="evidence" value="ECO:0007669"/>
    <property type="project" value="UniProtKB-SubCell"/>
</dbReference>
<accession>A0A1R1K0T6</accession>
<evidence type="ECO:0000256" key="6">
    <source>
        <dbReference type="ARBA" id="ARBA00022596"/>
    </source>
</evidence>
<organism evidence="16 17">
    <name type="scientific">Alcaligenes xylosoxydans xylosoxydans</name>
    <name type="common">Achromobacter xylosoxidans</name>
    <dbReference type="NCBI Taxonomy" id="85698"/>
    <lineage>
        <taxon>Bacteria</taxon>
        <taxon>Pseudomonadati</taxon>
        <taxon>Pseudomonadota</taxon>
        <taxon>Betaproteobacteria</taxon>
        <taxon>Burkholderiales</taxon>
        <taxon>Alcaligenaceae</taxon>
        <taxon>Achromobacter</taxon>
    </lineage>
</organism>
<evidence type="ECO:0000256" key="5">
    <source>
        <dbReference type="ARBA" id="ARBA00022475"/>
    </source>
</evidence>
<keyword evidence="6" id="KW-0533">Nickel</keyword>
<evidence type="ECO:0000256" key="1">
    <source>
        <dbReference type="ARBA" id="ARBA00002510"/>
    </source>
</evidence>
<feature type="chain" id="PRO_5012616212" description="Nickel/cobalt efflux system" evidence="15">
    <location>
        <begin position="25"/>
        <end position="376"/>
    </location>
</feature>
<sequence>MLLTRGRPIVAAACAWLLALGALAWTGMAAAQGAHPFGVPESGAGLAGGPGWLSAFFGQVSVWQTHFYRQLTAAVRAWQADGGAAWTLIGLSFAYGVFHALGPGHGKAVISSYVLANRQTARNGALLALLSALVQALVAIAMVAALALVFNATAAVMNQATRWLELASYALVTLLGAWLVWIKAIRPLLRRRPAPAMATVAAPTPVASAPVLTGAAALRAIAVRASAPHGHAAAPAQPHDHGQGHTHHDDCGCGHAHVPPPDQVAGPLNWRRAWSAIFAVGLRPCSGALIVLVFALSQGFFLAGVASALAMGLGTGLTVAALACLAVAAGGAATTLGARLSGVAAARLRYGVEALAALAVLALGVLLLGGMLAGGG</sequence>
<keyword evidence="4 13" id="KW-0813">Transport</keyword>
<feature type="region of interest" description="Disordered" evidence="14">
    <location>
        <begin position="231"/>
        <end position="255"/>
    </location>
</feature>
<gene>
    <name evidence="16" type="ORF">BIZ92_01405</name>
</gene>
<feature type="transmembrane region" description="Helical" evidence="13">
    <location>
        <begin position="317"/>
        <end position="338"/>
    </location>
</feature>
<dbReference type="AlphaFoldDB" id="A0A1R1K0T6"/>
<comment type="similarity">
    <text evidence="13">Belongs to the NiCoT transporter (TC 2.A.52) family.</text>
</comment>
<name>A0A1R1K0T6_ALCXX</name>
<feature type="transmembrane region" description="Helical" evidence="13">
    <location>
        <begin position="288"/>
        <end position="311"/>
    </location>
</feature>
<dbReference type="GO" id="GO:0006824">
    <property type="term" value="P:cobalt ion transport"/>
    <property type="evidence" value="ECO:0007669"/>
    <property type="project" value="UniProtKB-KW"/>
</dbReference>
<dbReference type="EMBL" id="MJMN01000001">
    <property type="protein sequence ID" value="OMG93015.1"/>
    <property type="molecule type" value="Genomic_DNA"/>
</dbReference>
<evidence type="ECO:0000313" key="16">
    <source>
        <dbReference type="EMBL" id="OMG93015.1"/>
    </source>
</evidence>
<feature type="signal peptide" evidence="15">
    <location>
        <begin position="1"/>
        <end position="24"/>
    </location>
</feature>
<protein>
    <recommendedName>
        <fullName evidence="13">Nickel/cobalt efflux system</fullName>
    </recommendedName>
</protein>
<evidence type="ECO:0000256" key="2">
    <source>
        <dbReference type="ARBA" id="ARBA00004651"/>
    </source>
</evidence>
<feature type="compositionally biased region" description="Basic and acidic residues" evidence="14">
    <location>
        <begin position="238"/>
        <end position="252"/>
    </location>
</feature>
<comment type="caution">
    <text evidence="16">The sequence shown here is derived from an EMBL/GenBank/DDBJ whole genome shotgun (WGS) entry which is preliminary data.</text>
</comment>
<dbReference type="InterPro" id="IPR011541">
    <property type="entry name" value="Ni/Co_transpt_high_affinity"/>
</dbReference>
<feature type="transmembrane region" description="Helical" evidence="13">
    <location>
        <begin position="162"/>
        <end position="182"/>
    </location>
</feature>